<dbReference type="SUPFAM" id="SSF53271">
    <property type="entry name" value="PRTase-like"/>
    <property type="match status" value="1"/>
</dbReference>
<dbReference type="GO" id="GO:0016757">
    <property type="term" value="F:glycosyltransferase activity"/>
    <property type="evidence" value="ECO:0007669"/>
    <property type="project" value="UniProtKB-KW"/>
</dbReference>
<dbReference type="InterPro" id="IPR011215">
    <property type="entry name" value="StiP_N"/>
</dbReference>
<reference evidence="5 6" key="1">
    <citation type="submission" date="2023-06" db="EMBL/GenBank/DDBJ databases">
        <title>Cellulomonas sp. MW9 Whole genome sequence.</title>
        <authorList>
            <person name="Park S."/>
        </authorList>
    </citation>
    <scope>NUCLEOTIDE SEQUENCE [LARGE SCALE GENOMIC DNA]</scope>
    <source>
        <strain evidence="5 6">MW9</strain>
    </source>
</reference>
<protein>
    <submittedName>
        <fullName evidence="5">Phosphoribosyltransferase</fullName>
    </submittedName>
</protein>
<dbReference type="InterPro" id="IPR029057">
    <property type="entry name" value="PRTase-like"/>
</dbReference>
<feature type="domain" description="Cysteine protease StiP N-terminal" evidence="1">
    <location>
        <begin position="465"/>
        <end position="714"/>
    </location>
</feature>
<dbReference type="InterPro" id="IPR028157">
    <property type="entry name" value="PELOTA_dom"/>
</dbReference>
<organism evidence="5 6">
    <name type="scientific">Cellulomonas edaphi</name>
    <dbReference type="NCBI Taxonomy" id="3053468"/>
    <lineage>
        <taxon>Bacteria</taxon>
        <taxon>Bacillati</taxon>
        <taxon>Actinomycetota</taxon>
        <taxon>Actinomycetes</taxon>
        <taxon>Micrococcales</taxon>
        <taxon>Cellulomonadaceae</taxon>
        <taxon>Cellulomonas</taxon>
    </lineage>
</organism>
<comment type="caution">
    <text evidence="5">The sequence shown here is derived from an EMBL/GenBank/DDBJ whole genome shotgun (WGS) entry which is preliminary data.</text>
</comment>
<evidence type="ECO:0000259" key="3">
    <source>
        <dbReference type="Pfam" id="PF15608"/>
    </source>
</evidence>
<evidence type="ECO:0000313" key="6">
    <source>
        <dbReference type="Proteomes" id="UP001321453"/>
    </source>
</evidence>
<dbReference type="Proteomes" id="UP001321453">
    <property type="component" value="Unassembled WGS sequence"/>
</dbReference>
<gene>
    <name evidence="5" type="ORF">QRT05_05280</name>
</gene>
<dbReference type="InterPro" id="IPR000836">
    <property type="entry name" value="PRTase_dom"/>
</dbReference>
<dbReference type="SUPFAM" id="SSF55315">
    <property type="entry name" value="L30e-like"/>
    <property type="match status" value="1"/>
</dbReference>
<keyword evidence="6" id="KW-1185">Reference proteome</keyword>
<dbReference type="CDD" id="cd06223">
    <property type="entry name" value="PRTases_typeI"/>
    <property type="match status" value="1"/>
</dbReference>
<dbReference type="Gene3D" id="3.40.50.2020">
    <property type="match status" value="1"/>
</dbReference>
<keyword evidence="5" id="KW-0808">Transferase</keyword>
<feature type="domain" description="TRSP" evidence="2">
    <location>
        <begin position="299"/>
        <end position="430"/>
    </location>
</feature>
<dbReference type="RefSeq" id="WP_289445895.1">
    <property type="nucleotide sequence ID" value="NZ_JAUCGR010000001.1"/>
</dbReference>
<accession>A0ABT7S548</accession>
<dbReference type="InterPro" id="IPR041688">
    <property type="entry name" value="PRTase_2"/>
</dbReference>
<evidence type="ECO:0000259" key="1">
    <source>
        <dbReference type="Pfam" id="PF11202"/>
    </source>
</evidence>
<evidence type="ECO:0000259" key="2">
    <source>
        <dbReference type="Pfam" id="PF12500"/>
    </source>
</evidence>
<feature type="domain" description="PELOTA RNA-binding" evidence="3">
    <location>
        <begin position="738"/>
        <end position="818"/>
    </location>
</feature>
<dbReference type="Pfam" id="PF12500">
    <property type="entry name" value="TRSP"/>
    <property type="match status" value="1"/>
</dbReference>
<feature type="domain" description="Orotate phosphoribosyltransferase-like" evidence="4">
    <location>
        <begin position="30"/>
        <end position="251"/>
    </location>
</feature>
<dbReference type="Pfam" id="PF15609">
    <property type="entry name" value="PRTase_2"/>
    <property type="match status" value="1"/>
</dbReference>
<evidence type="ECO:0000313" key="5">
    <source>
        <dbReference type="EMBL" id="MDM7830735.1"/>
    </source>
</evidence>
<dbReference type="Pfam" id="PF11202">
    <property type="entry name" value="StiP"/>
    <property type="match status" value="1"/>
</dbReference>
<dbReference type="EMBL" id="JAUCGR010000001">
    <property type="protein sequence ID" value="MDM7830735.1"/>
    <property type="molecule type" value="Genomic_DNA"/>
</dbReference>
<name>A0ABT7S548_9CELL</name>
<evidence type="ECO:0000259" key="4">
    <source>
        <dbReference type="Pfam" id="PF15609"/>
    </source>
</evidence>
<sequence>MTDPARWVSQRLGVGLRTTASPVGLDLADLVGLAVRRNPRRAHLLVSRVLGKHVPTDPRVVRGAGLLLGDLVRAELTGGPHPEARAAALRAALADPGAEGGDPVGLGLDGVVAAEPVPAVVLGYAETATALGQQVAEALGAPVLHSTRRSVPGITAVGGFEEEHSHATSHLLLPADPQLLSSEDMLVLVDDELSTGRTALNTIATLHARHARSRYVIAALVDLRSTEDRARMAQVARELGTRIDVLALAAGTVLLPDDLAERAAALVAELGDAPAPAATTSVAAVHRVALPWPAGLPESARHGWDPADDDRRAAAVERAASALAGPLGDARRVLVLGTEELLDVPQRLAAALAGARTVRFSSTTRSPVLPVDDEGYAIRTALRFDAHDEPDDGPGPRYAYNVLGGGFDAVVVVLDERADTAAADGLVAALGTAAPLVVVASLPDAAARVARARSVPAVLRGPAFGSYAPDEVAWLLTDLSDVALEAPVEEREEAIQSGGAHYAESLPVEYQPSAAYAALFEAALADAAERVALAVGVVTERALAARGTDLTLVSLARAGTPVGILMRRWAQQRHGLDLAHYAVSIVRGRGVDHLALRHVAARHAPESVLFVDGWTGKGAIARELAAALVEHRAATGVDFPPELAVLADPGHCVDLYGTRDDFLIPSACLNSTVSGLVSRTVLNRAILRDDQFHGAKFYAELASADVSNRFLDAVSDRFPAVQEAVDATPAAPDEAPDWRGWAAVERVSREQGIGDVNLVKPGVGETTRVLLRRVPWKVLVASDAAPADLVHIRHLAAERGVPVEAVPDLPYSCMGLIHPAYTAGATGAAGTAVRTVTA</sequence>
<dbReference type="Pfam" id="PF15608">
    <property type="entry name" value="PELOTA_1"/>
    <property type="match status" value="1"/>
</dbReference>
<proteinExistence type="predicted"/>
<keyword evidence="5" id="KW-0328">Glycosyltransferase</keyword>
<dbReference type="InterPro" id="IPR029064">
    <property type="entry name" value="Ribosomal_eL30-like_sf"/>
</dbReference>
<dbReference type="InterPro" id="IPR022537">
    <property type="entry name" value="TRSP_dom"/>
</dbReference>